<accession>A0A9P7F9K8</accession>
<feature type="region of interest" description="Disordered" evidence="1">
    <location>
        <begin position="80"/>
        <end position="103"/>
    </location>
</feature>
<evidence type="ECO:0000313" key="2">
    <source>
        <dbReference type="EMBL" id="KAG2109907.1"/>
    </source>
</evidence>
<proteinExistence type="predicted"/>
<protein>
    <submittedName>
        <fullName evidence="2">Uncharacterized protein</fullName>
    </submittedName>
</protein>
<comment type="caution">
    <text evidence="2">The sequence shown here is derived from an EMBL/GenBank/DDBJ whole genome shotgun (WGS) entry which is preliminary data.</text>
</comment>
<dbReference type="AlphaFoldDB" id="A0A9P7F9K8"/>
<dbReference type="Proteomes" id="UP000823399">
    <property type="component" value="Unassembled WGS sequence"/>
</dbReference>
<organism evidence="2 3">
    <name type="scientific">Suillus discolor</name>
    <dbReference type="NCBI Taxonomy" id="1912936"/>
    <lineage>
        <taxon>Eukaryota</taxon>
        <taxon>Fungi</taxon>
        <taxon>Dikarya</taxon>
        <taxon>Basidiomycota</taxon>
        <taxon>Agaricomycotina</taxon>
        <taxon>Agaricomycetes</taxon>
        <taxon>Agaricomycetidae</taxon>
        <taxon>Boletales</taxon>
        <taxon>Suillineae</taxon>
        <taxon>Suillaceae</taxon>
        <taxon>Suillus</taxon>
    </lineage>
</organism>
<dbReference type="EMBL" id="JABBWM010000022">
    <property type="protein sequence ID" value="KAG2109907.1"/>
    <property type="molecule type" value="Genomic_DNA"/>
</dbReference>
<evidence type="ECO:0000256" key="1">
    <source>
        <dbReference type="SAM" id="MobiDB-lite"/>
    </source>
</evidence>
<reference evidence="2" key="1">
    <citation type="journal article" date="2020" name="New Phytol.">
        <title>Comparative genomics reveals dynamic genome evolution in host specialist ectomycorrhizal fungi.</title>
        <authorList>
            <person name="Lofgren L.A."/>
            <person name="Nguyen N.H."/>
            <person name="Vilgalys R."/>
            <person name="Ruytinx J."/>
            <person name="Liao H.L."/>
            <person name="Branco S."/>
            <person name="Kuo A."/>
            <person name="LaButti K."/>
            <person name="Lipzen A."/>
            <person name="Andreopoulos W."/>
            <person name="Pangilinan J."/>
            <person name="Riley R."/>
            <person name="Hundley H."/>
            <person name="Na H."/>
            <person name="Barry K."/>
            <person name="Grigoriev I.V."/>
            <person name="Stajich J.E."/>
            <person name="Kennedy P.G."/>
        </authorList>
    </citation>
    <scope>NUCLEOTIDE SEQUENCE</scope>
    <source>
        <strain evidence="2">FC423</strain>
    </source>
</reference>
<feature type="region of interest" description="Disordered" evidence="1">
    <location>
        <begin position="293"/>
        <end position="333"/>
    </location>
</feature>
<keyword evidence="3" id="KW-1185">Reference proteome</keyword>
<sequence>MYLVIVIFKRFSSCDGGLYLKVSIRCPGAGTGDRGAQPEKLGNILHAPVWISQSKGATSLDLNAPANPLAPELTCRGCGSHSKKKQFPPPYSPSVQPDTTTLKSCSKKNKDTVISAPSFKFNHQLTFLQREAGGQYRFSPLIVPASTEPDLQALNNSFVATAKKDQFICGATSVLILSNLHQAYSHLPLEKAKETIVTACPVPTKNGKEKAKPTSTVLEDMGWLRLGGHMTTSSTEKAAKEYDIWRKSVGLPIERGKVRKDCLDLDECKKLPEITMRFRPEWIQRKGCRDKVRSRIGPEDRGKVPEELPETRRSGGAELRPREFLPRPEMDID</sequence>
<evidence type="ECO:0000313" key="3">
    <source>
        <dbReference type="Proteomes" id="UP000823399"/>
    </source>
</evidence>
<dbReference type="RefSeq" id="XP_041293775.1">
    <property type="nucleotide sequence ID" value="XM_041433590.1"/>
</dbReference>
<dbReference type="OrthoDB" id="2690636at2759"/>
<name>A0A9P7F9K8_9AGAM</name>
<feature type="compositionally biased region" description="Polar residues" evidence="1">
    <location>
        <begin position="93"/>
        <end position="103"/>
    </location>
</feature>
<dbReference type="GeneID" id="64695849"/>
<gene>
    <name evidence="2" type="ORF">F5147DRAFT_652091</name>
</gene>